<feature type="non-terminal residue" evidence="1">
    <location>
        <position position="1"/>
    </location>
</feature>
<dbReference type="Proteomes" id="UP001341840">
    <property type="component" value="Unassembled WGS sequence"/>
</dbReference>
<keyword evidence="2" id="KW-1185">Reference proteome</keyword>
<comment type="caution">
    <text evidence="1">The sequence shown here is derived from an EMBL/GenBank/DDBJ whole genome shotgun (WGS) entry which is preliminary data.</text>
</comment>
<dbReference type="EMBL" id="JASCZI010242178">
    <property type="protein sequence ID" value="MED6209997.1"/>
    <property type="molecule type" value="Genomic_DNA"/>
</dbReference>
<organism evidence="1 2">
    <name type="scientific">Stylosanthes scabra</name>
    <dbReference type="NCBI Taxonomy" id="79078"/>
    <lineage>
        <taxon>Eukaryota</taxon>
        <taxon>Viridiplantae</taxon>
        <taxon>Streptophyta</taxon>
        <taxon>Embryophyta</taxon>
        <taxon>Tracheophyta</taxon>
        <taxon>Spermatophyta</taxon>
        <taxon>Magnoliopsida</taxon>
        <taxon>eudicotyledons</taxon>
        <taxon>Gunneridae</taxon>
        <taxon>Pentapetalae</taxon>
        <taxon>rosids</taxon>
        <taxon>fabids</taxon>
        <taxon>Fabales</taxon>
        <taxon>Fabaceae</taxon>
        <taxon>Papilionoideae</taxon>
        <taxon>50 kb inversion clade</taxon>
        <taxon>dalbergioids sensu lato</taxon>
        <taxon>Dalbergieae</taxon>
        <taxon>Pterocarpus clade</taxon>
        <taxon>Stylosanthes</taxon>
    </lineage>
</organism>
<reference evidence="1 2" key="1">
    <citation type="journal article" date="2023" name="Plants (Basel)">
        <title>Bridging the Gap: Combining Genomics and Transcriptomics Approaches to Understand Stylosanthes scabra, an Orphan Legume from the Brazilian Caatinga.</title>
        <authorList>
            <person name="Ferreira-Neto J.R.C."/>
            <person name="da Silva M.D."/>
            <person name="Binneck E."/>
            <person name="de Melo N.F."/>
            <person name="da Silva R.H."/>
            <person name="de Melo A.L.T.M."/>
            <person name="Pandolfi V."/>
            <person name="Bustamante F.O."/>
            <person name="Brasileiro-Vidal A.C."/>
            <person name="Benko-Iseppon A.M."/>
        </authorList>
    </citation>
    <scope>NUCLEOTIDE SEQUENCE [LARGE SCALE GENOMIC DNA]</scope>
    <source>
        <tissue evidence="1">Leaves</tissue>
    </source>
</reference>
<sequence length="108" mass="11482">RTGTMPAVHCAIFMKAGLDMSKWATIMRGLGPIRRTKICGGYGGVRHIGITCTGIVTLDLITSPTCIPIVELNAAVSVPQPFINKFPYPQPQAPSSSLTPSSSILLQD</sequence>
<proteinExistence type="predicted"/>
<evidence type="ECO:0000313" key="2">
    <source>
        <dbReference type="Proteomes" id="UP001341840"/>
    </source>
</evidence>
<accession>A0ABU6YHV6</accession>
<evidence type="ECO:0000313" key="1">
    <source>
        <dbReference type="EMBL" id="MED6209997.1"/>
    </source>
</evidence>
<protein>
    <submittedName>
        <fullName evidence="1">Uncharacterized protein</fullName>
    </submittedName>
</protein>
<name>A0ABU6YHV6_9FABA</name>
<gene>
    <name evidence="1" type="ORF">PIB30_059938</name>
</gene>